<proteinExistence type="predicted"/>
<sequence>MREPERKKKAILLGIGLDNDDGHVRATRGKNFHIIGGSHDTHEQMQEKCVKFNEKLKQRDKQLEELHPEEFVDIAGEIGMNVPRTKGTQQ</sequence>
<accession>A0A0F8Y1L8</accession>
<evidence type="ECO:0000313" key="1">
    <source>
        <dbReference type="EMBL" id="KKK48084.1"/>
    </source>
</evidence>
<organism evidence="1">
    <name type="scientific">marine sediment metagenome</name>
    <dbReference type="NCBI Taxonomy" id="412755"/>
    <lineage>
        <taxon>unclassified sequences</taxon>
        <taxon>metagenomes</taxon>
        <taxon>ecological metagenomes</taxon>
    </lineage>
</organism>
<protein>
    <submittedName>
        <fullName evidence="1">Uncharacterized protein</fullName>
    </submittedName>
</protein>
<reference evidence="1" key="1">
    <citation type="journal article" date="2015" name="Nature">
        <title>Complex archaea that bridge the gap between prokaryotes and eukaryotes.</title>
        <authorList>
            <person name="Spang A."/>
            <person name="Saw J.H."/>
            <person name="Jorgensen S.L."/>
            <person name="Zaremba-Niedzwiedzka K."/>
            <person name="Martijn J."/>
            <person name="Lind A.E."/>
            <person name="van Eijk R."/>
            <person name="Schleper C."/>
            <person name="Guy L."/>
            <person name="Ettema T.J."/>
        </authorList>
    </citation>
    <scope>NUCLEOTIDE SEQUENCE</scope>
</reference>
<dbReference type="EMBL" id="LAZR01069254">
    <property type="protein sequence ID" value="KKK48084.1"/>
    <property type="molecule type" value="Genomic_DNA"/>
</dbReference>
<gene>
    <name evidence="1" type="ORF">LCGC14_3148680</name>
</gene>
<comment type="caution">
    <text evidence="1">The sequence shown here is derived from an EMBL/GenBank/DDBJ whole genome shotgun (WGS) entry which is preliminary data.</text>
</comment>
<dbReference type="AlphaFoldDB" id="A0A0F8Y1L8"/>
<name>A0A0F8Y1L8_9ZZZZ</name>